<dbReference type="RefSeq" id="WP_280070141.1">
    <property type="nucleotide sequence ID" value="NZ_JAOCBV010000001.1"/>
</dbReference>
<comment type="caution">
    <text evidence="1">The sequence shown here is derived from an EMBL/GenBank/DDBJ whole genome shotgun (WGS) entry which is preliminary data.</text>
</comment>
<dbReference type="Proteomes" id="UP001160152">
    <property type="component" value="Unassembled WGS sequence"/>
</dbReference>
<organism evidence="1 2">
    <name type="scientific">Pseudomonas juntendi</name>
    <dbReference type="NCBI Taxonomy" id="2666183"/>
    <lineage>
        <taxon>Bacteria</taxon>
        <taxon>Pseudomonadati</taxon>
        <taxon>Pseudomonadota</taxon>
        <taxon>Gammaproteobacteria</taxon>
        <taxon>Pseudomonadales</taxon>
        <taxon>Pseudomonadaceae</taxon>
        <taxon>Pseudomonas</taxon>
    </lineage>
</organism>
<protein>
    <submittedName>
        <fullName evidence="1">DUF1654 domain-containing protein</fullName>
    </submittedName>
</protein>
<reference evidence="1 2" key="1">
    <citation type="submission" date="2022-09" db="EMBL/GenBank/DDBJ databases">
        <title>Intensive care unit water sources are persistently colonized with multi-drug resistant bacteria and are the site of extensive horizontal gene transfer of antibiotic resistance genes.</title>
        <authorList>
            <person name="Diorio-Toth L."/>
        </authorList>
    </citation>
    <scope>NUCLEOTIDE SEQUENCE [LARGE SCALE GENOMIC DNA]</scope>
    <source>
        <strain evidence="1 2">GD03901</strain>
    </source>
</reference>
<sequence>MSAQENFELRDELTGLERLGLRISAMINSPLAQFGRKVLIHQLDTDSDHDWGAIMELLSETDGLDMTLCNDGAVILQWDLPTDDDRVIDREAEVALVDPEGRETPF</sequence>
<dbReference type="AlphaFoldDB" id="A0ABD4YEP4"/>
<dbReference type="EMBL" id="JAOCBV010000001">
    <property type="protein sequence ID" value="MDH0757737.1"/>
    <property type="molecule type" value="Genomic_DNA"/>
</dbReference>
<accession>A0ABD4YEP4</accession>
<gene>
    <name evidence="1" type="ORF">N5C70_13620</name>
</gene>
<dbReference type="Pfam" id="PF07867">
    <property type="entry name" value="DUF1654"/>
    <property type="match status" value="1"/>
</dbReference>
<name>A0ABD4YEP4_9PSED</name>
<evidence type="ECO:0000313" key="1">
    <source>
        <dbReference type="EMBL" id="MDH0757737.1"/>
    </source>
</evidence>
<evidence type="ECO:0000313" key="2">
    <source>
        <dbReference type="Proteomes" id="UP001160152"/>
    </source>
</evidence>
<proteinExistence type="predicted"/>
<dbReference type="InterPro" id="IPR012449">
    <property type="entry name" value="Phage_F116_Orf28"/>
</dbReference>